<comment type="similarity">
    <text evidence="2">Belongs to the ABC-2 integral membrane protein family.</text>
</comment>
<evidence type="ECO:0000256" key="8">
    <source>
        <dbReference type="SAM" id="Phobius"/>
    </source>
</evidence>
<dbReference type="PANTHER" id="PTHR30294">
    <property type="entry name" value="MEMBRANE COMPONENT OF ABC TRANSPORTER YHHJ-RELATED"/>
    <property type="match status" value="1"/>
</dbReference>
<dbReference type="EMBL" id="PIUM01000024">
    <property type="protein sequence ID" value="PKU23082.1"/>
    <property type="molecule type" value="Genomic_DNA"/>
</dbReference>
<dbReference type="GO" id="GO:0005886">
    <property type="term" value="C:plasma membrane"/>
    <property type="evidence" value="ECO:0007669"/>
    <property type="project" value="UniProtKB-SubCell"/>
</dbReference>
<feature type="domain" description="ABC transmembrane type-2" evidence="9">
    <location>
        <begin position="110"/>
        <end position="346"/>
    </location>
</feature>
<gene>
    <name evidence="10" type="ORF">CWS72_18495</name>
</gene>
<dbReference type="PANTHER" id="PTHR30294:SF47">
    <property type="entry name" value="INNER MEMBRANE TRANSPORT PERMEASE YHHJ"/>
    <property type="match status" value="1"/>
</dbReference>
<feature type="transmembrane region" description="Helical" evidence="8">
    <location>
        <begin position="264"/>
        <end position="283"/>
    </location>
</feature>
<dbReference type="Proteomes" id="UP000233293">
    <property type="component" value="Unassembled WGS sequence"/>
</dbReference>
<keyword evidence="3" id="KW-0813">Transport</keyword>
<keyword evidence="7 8" id="KW-0472">Membrane</keyword>
<comment type="subcellular location">
    <subcellularLocation>
        <location evidence="1">Cell membrane</location>
        <topology evidence="1">Multi-pass membrane protein</topology>
    </subcellularLocation>
</comment>
<keyword evidence="5 8" id="KW-0812">Transmembrane</keyword>
<proteinExistence type="inferred from homology"/>
<comment type="caution">
    <text evidence="10">The sequence shown here is derived from an EMBL/GenBank/DDBJ whole genome shotgun (WGS) entry which is preliminary data.</text>
</comment>
<dbReference type="InterPro" id="IPR013525">
    <property type="entry name" value="ABC2_TM"/>
</dbReference>
<evidence type="ECO:0000313" key="11">
    <source>
        <dbReference type="Proteomes" id="UP000233293"/>
    </source>
</evidence>
<dbReference type="AlphaFoldDB" id="A0A2N3PRS1"/>
<dbReference type="GO" id="GO:0140359">
    <property type="term" value="F:ABC-type transporter activity"/>
    <property type="evidence" value="ECO:0007669"/>
    <property type="project" value="InterPro"/>
</dbReference>
<protein>
    <recommendedName>
        <fullName evidence="9">ABC transmembrane type-2 domain-containing protein</fullName>
    </recommendedName>
</protein>
<feature type="transmembrane region" description="Helical" evidence="8">
    <location>
        <begin position="202"/>
        <end position="221"/>
    </location>
</feature>
<evidence type="ECO:0000256" key="3">
    <source>
        <dbReference type="ARBA" id="ARBA00022448"/>
    </source>
</evidence>
<evidence type="ECO:0000256" key="1">
    <source>
        <dbReference type="ARBA" id="ARBA00004651"/>
    </source>
</evidence>
<dbReference type="InterPro" id="IPR047817">
    <property type="entry name" value="ABC2_TM_bact-type"/>
</dbReference>
<dbReference type="OrthoDB" id="9784671at2"/>
<keyword evidence="4" id="KW-1003">Cell membrane</keyword>
<dbReference type="Gene3D" id="3.40.1710.10">
    <property type="entry name" value="abc type-2 transporter like domain"/>
    <property type="match status" value="1"/>
</dbReference>
<feature type="transmembrane region" description="Helical" evidence="8">
    <location>
        <begin position="325"/>
        <end position="343"/>
    </location>
</feature>
<dbReference type="RefSeq" id="WP_101252170.1">
    <property type="nucleotide sequence ID" value="NZ_PIUM01000024.1"/>
</dbReference>
<evidence type="ECO:0000313" key="10">
    <source>
        <dbReference type="EMBL" id="PKU23082.1"/>
    </source>
</evidence>
<keyword evidence="11" id="KW-1185">Reference proteome</keyword>
<sequence>MLVLIAYVFSLGIYVAATVMPETLHNAPIAIVDEDASPLSARIAGAFYPPHFQVPAIISQAQLDPGLDKGTYTFVLDIPADFQRDLLSGRRPGVQLNVDANMISQAFTGSAYIQSMVGQEVATFLRHDRPSAEAPVALALRARFNPSLTQAWFGAVMEIINNVTMLSIILTGAALIRERERGTIEHLLVMPVSPFEIMSAKIWSMGLVVLLAATCSLIFMARGVLGIPLAGSMPLFLAGAALDIFAATALGIFMGTVARSMQQFGIMVILVLIPLQVLSGGITARDSMPEIVQDIMMVAPTTHIIILAQAVFYRDAGFGVVWPQFLALAAIGGVFFGATLLYFRKAMKTMA</sequence>
<evidence type="ECO:0000256" key="5">
    <source>
        <dbReference type="ARBA" id="ARBA00022692"/>
    </source>
</evidence>
<accession>A0A2N3PRS1</accession>
<evidence type="ECO:0000256" key="6">
    <source>
        <dbReference type="ARBA" id="ARBA00022989"/>
    </source>
</evidence>
<evidence type="ECO:0000259" key="9">
    <source>
        <dbReference type="PROSITE" id="PS51012"/>
    </source>
</evidence>
<organism evidence="10 11">
    <name type="scientific">Telmatospirillum siberiense</name>
    <dbReference type="NCBI Taxonomy" id="382514"/>
    <lineage>
        <taxon>Bacteria</taxon>
        <taxon>Pseudomonadati</taxon>
        <taxon>Pseudomonadota</taxon>
        <taxon>Alphaproteobacteria</taxon>
        <taxon>Rhodospirillales</taxon>
        <taxon>Rhodospirillaceae</taxon>
        <taxon>Telmatospirillum</taxon>
    </lineage>
</organism>
<evidence type="ECO:0000256" key="4">
    <source>
        <dbReference type="ARBA" id="ARBA00022475"/>
    </source>
</evidence>
<keyword evidence="6 8" id="KW-1133">Transmembrane helix</keyword>
<dbReference type="InterPro" id="IPR051449">
    <property type="entry name" value="ABC-2_transporter_component"/>
</dbReference>
<dbReference type="PROSITE" id="PS51012">
    <property type="entry name" value="ABC_TM2"/>
    <property type="match status" value="1"/>
</dbReference>
<evidence type="ECO:0000256" key="2">
    <source>
        <dbReference type="ARBA" id="ARBA00007783"/>
    </source>
</evidence>
<dbReference type="Pfam" id="PF12698">
    <property type="entry name" value="ABC2_membrane_3"/>
    <property type="match status" value="1"/>
</dbReference>
<evidence type="ECO:0000256" key="7">
    <source>
        <dbReference type="ARBA" id="ARBA00023136"/>
    </source>
</evidence>
<feature type="transmembrane region" description="Helical" evidence="8">
    <location>
        <begin position="233"/>
        <end position="258"/>
    </location>
</feature>
<name>A0A2N3PRS1_9PROT</name>
<reference evidence="11" key="1">
    <citation type="submission" date="2017-12" db="EMBL/GenBank/DDBJ databases">
        <title>Draft genome sequence of Telmatospirillum siberiense 26-4b1T, an acidotolerant peatland alphaproteobacterium potentially involved in sulfur cycling.</title>
        <authorList>
            <person name="Hausmann B."/>
            <person name="Pjevac P."/>
            <person name="Schreck K."/>
            <person name="Herbold C.W."/>
            <person name="Daims H."/>
            <person name="Wagner M."/>
            <person name="Pester M."/>
            <person name="Loy A."/>
        </authorList>
    </citation>
    <scope>NUCLEOTIDE SEQUENCE [LARGE SCALE GENOMIC DNA]</scope>
    <source>
        <strain evidence="11">26-4b1</strain>
    </source>
</reference>